<dbReference type="RefSeq" id="WP_262334333.1">
    <property type="nucleotide sequence ID" value="NZ_JANZQG010000005.1"/>
</dbReference>
<gene>
    <name evidence="3" type="ORF">Q4436_06360</name>
</gene>
<protein>
    <submittedName>
        <fullName evidence="3">ATP-binding protein</fullName>
    </submittedName>
</protein>
<keyword evidence="3" id="KW-0547">Nucleotide-binding</keyword>
<dbReference type="Pfam" id="PF13173">
    <property type="entry name" value="AAA_14"/>
    <property type="match status" value="1"/>
</dbReference>
<reference evidence="3" key="1">
    <citation type="submission" date="2023-07" db="EMBL/GenBank/DDBJ databases">
        <title>Whole Genome Sequencing of Colonoscopy isolates.</title>
        <authorList>
            <person name="Surve S.V."/>
            <person name="Valls R.A."/>
            <person name="Barrak K.E."/>
            <person name="Gardner T.B."/>
            <person name="O'Toole G.A."/>
        </authorList>
    </citation>
    <scope>NUCLEOTIDE SEQUENCE</scope>
    <source>
        <strain evidence="3">GP0003</strain>
    </source>
</reference>
<dbReference type="InterPro" id="IPR027417">
    <property type="entry name" value="P-loop_NTPase"/>
</dbReference>
<evidence type="ECO:0000313" key="3">
    <source>
        <dbReference type="EMBL" id="MDO6361743.1"/>
    </source>
</evidence>
<dbReference type="Proteomes" id="UP001169713">
    <property type="component" value="Unassembled WGS sequence"/>
</dbReference>
<keyword evidence="3" id="KW-0067">ATP-binding</keyword>
<dbReference type="AlphaFoldDB" id="A0ABD5A1Q9"/>
<dbReference type="InterPro" id="IPR025420">
    <property type="entry name" value="DUF4143"/>
</dbReference>
<dbReference type="GO" id="GO:0005524">
    <property type="term" value="F:ATP binding"/>
    <property type="evidence" value="ECO:0007669"/>
    <property type="project" value="UniProtKB-KW"/>
</dbReference>
<dbReference type="SUPFAM" id="SSF52540">
    <property type="entry name" value="P-loop containing nucleoside triphosphate hydrolases"/>
    <property type="match status" value="1"/>
</dbReference>
<dbReference type="Pfam" id="PF13635">
    <property type="entry name" value="DUF4143"/>
    <property type="match status" value="1"/>
</dbReference>
<dbReference type="PANTHER" id="PTHR33295">
    <property type="entry name" value="ATPASE"/>
    <property type="match status" value="1"/>
</dbReference>
<feature type="domain" description="DUF4143" evidence="2">
    <location>
        <begin position="205"/>
        <end position="351"/>
    </location>
</feature>
<sequence length="401" mass="46666">MKLELINRPQYLNRLIDFKDTEFIKVLTGVRRSGKSYILMLYREYLLQHNIDKDQIIYLSFEDFDNIELQDPKKLYSFLKDHFIDNKKMYILLDEIQYVKDWQKVVTSLRLNPLLDITVTGSNSNLLSGELATLLSGRYVEIHVYPLSFKEMLDFKHISGPSEQEIDHLYQEYIKYGGFPAVVLAKEELKPTILSGIYNTIIVNDIGYKNGLREPELVTLVAKYLADTVGQLVNPNKIVNTLKSANYKISYNAVQRYLSFFEDAYLFYKSSRYDISGRKLLTSQGKYYIIDTGLRTQALGEKINNRGSVLENIVYIELLRRGYTVQIGKLNDKEIDFIATTTKDKQYIQVTYQLPENSTRETDNLLQIPNNYKKIVITGRYEDDTIIDGIPIINIKDWLLN</sequence>
<name>A0ABD5A1Q9_9LACO</name>
<dbReference type="EMBL" id="JAUONS010000004">
    <property type="protein sequence ID" value="MDO6361743.1"/>
    <property type="molecule type" value="Genomic_DNA"/>
</dbReference>
<evidence type="ECO:0000313" key="4">
    <source>
        <dbReference type="Proteomes" id="UP001169713"/>
    </source>
</evidence>
<evidence type="ECO:0000259" key="2">
    <source>
        <dbReference type="Pfam" id="PF13635"/>
    </source>
</evidence>
<dbReference type="InterPro" id="IPR041682">
    <property type="entry name" value="AAA_14"/>
</dbReference>
<proteinExistence type="predicted"/>
<comment type="caution">
    <text evidence="3">The sequence shown here is derived from an EMBL/GenBank/DDBJ whole genome shotgun (WGS) entry which is preliminary data.</text>
</comment>
<accession>A0ABD5A1Q9</accession>
<dbReference type="PANTHER" id="PTHR33295:SF20">
    <property type="entry name" value="ATPASE"/>
    <property type="match status" value="1"/>
</dbReference>
<feature type="domain" description="AAA" evidence="1">
    <location>
        <begin position="24"/>
        <end position="153"/>
    </location>
</feature>
<evidence type="ECO:0000259" key="1">
    <source>
        <dbReference type="Pfam" id="PF13173"/>
    </source>
</evidence>
<organism evidence="3 4">
    <name type="scientific">Lactobacillus paragasseri</name>
    <dbReference type="NCBI Taxonomy" id="2107999"/>
    <lineage>
        <taxon>Bacteria</taxon>
        <taxon>Bacillati</taxon>
        <taxon>Bacillota</taxon>
        <taxon>Bacilli</taxon>
        <taxon>Lactobacillales</taxon>
        <taxon>Lactobacillaceae</taxon>
        <taxon>Lactobacillus</taxon>
    </lineage>
</organism>